<feature type="compositionally biased region" description="Basic and acidic residues" evidence="1">
    <location>
        <begin position="109"/>
        <end position="121"/>
    </location>
</feature>
<feature type="region of interest" description="Disordered" evidence="1">
    <location>
        <begin position="40"/>
        <end position="65"/>
    </location>
</feature>
<name>A0ABQ8TNR6_PERAM</name>
<evidence type="ECO:0000313" key="3">
    <source>
        <dbReference type="Proteomes" id="UP001148838"/>
    </source>
</evidence>
<evidence type="ECO:0000256" key="1">
    <source>
        <dbReference type="SAM" id="MobiDB-lite"/>
    </source>
</evidence>
<dbReference type="Pfam" id="PF15244">
    <property type="entry name" value="HSD3"/>
    <property type="match status" value="1"/>
</dbReference>
<comment type="caution">
    <text evidence="2">The sequence shown here is derived from an EMBL/GenBank/DDBJ whole genome shotgun (WGS) entry which is preliminary data.</text>
</comment>
<gene>
    <name evidence="2" type="ORF">ANN_10197</name>
</gene>
<feature type="region of interest" description="Disordered" evidence="1">
    <location>
        <begin position="299"/>
        <end position="318"/>
    </location>
</feature>
<dbReference type="PANTHER" id="PTHR14917">
    <property type="entry name" value="SPERMATOGENESIS-ASSOCIATED PROTEIN 7"/>
    <property type="match status" value="1"/>
</dbReference>
<dbReference type="PANTHER" id="PTHR14917:SF4">
    <property type="entry name" value="SPERMATOGENESIS-ASSOCIATED 7"/>
    <property type="match status" value="1"/>
</dbReference>
<reference evidence="2 3" key="1">
    <citation type="journal article" date="2022" name="Allergy">
        <title>Genome assembly and annotation of Periplaneta americana reveal a comprehensive cockroach allergen profile.</title>
        <authorList>
            <person name="Wang L."/>
            <person name="Xiong Q."/>
            <person name="Saelim N."/>
            <person name="Wang L."/>
            <person name="Nong W."/>
            <person name="Wan A.T."/>
            <person name="Shi M."/>
            <person name="Liu X."/>
            <person name="Cao Q."/>
            <person name="Hui J.H.L."/>
            <person name="Sookrung N."/>
            <person name="Leung T.F."/>
            <person name="Tungtrongchitr A."/>
            <person name="Tsui S.K.W."/>
        </authorList>
    </citation>
    <scope>NUCLEOTIDE SEQUENCE [LARGE SCALE GENOMIC DNA]</scope>
    <source>
        <strain evidence="2">PWHHKU_190912</strain>
    </source>
</reference>
<sequence length="318" mass="35908">SIYCMFTVCKSSVENHLLYHHMSNHYRRIYNAKCAVDTSPPQVYKRNRSSSRKRRSQTNSSTSCGPTECELALVDIITNDTKQSPHTYTGRTWTEEEVLSQSRGVDSSKGQHDCMKSEVAHQRRRMTHQTPCRPTSKTKTRCYRKRVPASDILERHADHFKSPDREFKPRILKTEAQSKLRDLRVYHAPIRRSRPCNCSVLQKRKEQEPEEEVMSGGTSARCSDLYDVQKLVSSKESSRDSAYNGGISSGAESRGPTPEQSSPVAILPAESMLTRLPSPDKLLTGVSTTEKIIETSKAVTVQTTDNQAPAFKRAQLQT</sequence>
<feature type="non-terminal residue" evidence="2">
    <location>
        <position position="1"/>
    </location>
</feature>
<protein>
    <recommendedName>
        <fullName evidence="4">C2H2-type domain-containing protein</fullName>
    </recommendedName>
</protein>
<feature type="compositionally biased region" description="Basic residues" evidence="1">
    <location>
        <begin position="45"/>
        <end position="56"/>
    </location>
</feature>
<feature type="region of interest" description="Disordered" evidence="1">
    <location>
        <begin position="84"/>
        <end position="139"/>
    </location>
</feature>
<accession>A0ABQ8TNR6</accession>
<feature type="region of interest" description="Disordered" evidence="1">
    <location>
        <begin position="233"/>
        <end position="263"/>
    </location>
</feature>
<proteinExistence type="predicted"/>
<dbReference type="Proteomes" id="UP001148838">
    <property type="component" value="Unassembled WGS sequence"/>
</dbReference>
<evidence type="ECO:0008006" key="4">
    <source>
        <dbReference type="Google" id="ProtNLM"/>
    </source>
</evidence>
<dbReference type="InterPro" id="IPR029357">
    <property type="entry name" value="SPATA7"/>
</dbReference>
<keyword evidence="3" id="KW-1185">Reference proteome</keyword>
<evidence type="ECO:0000313" key="2">
    <source>
        <dbReference type="EMBL" id="KAJ4448184.1"/>
    </source>
</evidence>
<dbReference type="EMBL" id="JAJSOF020000005">
    <property type="protein sequence ID" value="KAJ4448184.1"/>
    <property type="molecule type" value="Genomic_DNA"/>
</dbReference>
<organism evidence="2 3">
    <name type="scientific">Periplaneta americana</name>
    <name type="common">American cockroach</name>
    <name type="synonym">Blatta americana</name>
    <dbReference type="NCBI Taxonomy" id="6978"/>
    <lineage>
        <taxon>Eukaryota</taxon>
        <taxon>Metazoa</taxon>
        <taxon>Ecdysozoa</taxon>
        <taxon>Arthropoda</taxon>
        <taxon>Hexapoda</taxon>
        <taxon>Insecta</taxon>
        <taxon>Pterygota</taxon>
        <taxon>Neoptera</taxon>
        <taxon>Polyneoptera</taxon>
        <taxon>Dictyoptera</taxon>
        <taxon>Blattodea</taxon>
        <taxon>Blattoidea</taxon>
        <taxon>Blattidae</taxon>
        <taxon>Blattinae</taxon>
        <taxon>Periplaneta</taxon>
    </lineage>
</organism>